<dbReference type="Proteomes" id="UP001189429">
    <property type="component" value="Unassembled WGS sequence"/>
</dbReference>
<keyword evidence="4" id="KW-1185">Reference proteome</keyword>
<comment type="caution">
    <text evidence="3">The sequence shown here is derived from an EMBL/GenBank/DDBJ whole genome shotgun (WGS) entry which is preliminary data.</text>
</comment>
<feature type="transmembrane region" description="Helical" evidence="2">
    <location>
        <begin position="73"/>
        <end position="97"/>
    </location>
</feature>
<feature type="compositionally biased region" description="Basic residues" evidence="1">
    <location>
        <begin position="1"/>
        <end position="10"/>
    </location>
</feature>
<accession>A0ABN9RH04</accession>
<proteinExistence type="predicted"/>
<evidence type="ECO:0000256" key="2">
    <source>
        <dbReference type="SAM" id="Phobius"/>
    </source>
</evidence>
<sequence length="122" mass="13162">MTHFRIRRQLRSPGAGGSQSNSGPPGGSAWHMRAYSKQNRPLRGSQPRSPQTMSALISMRISTPAGAPTSDEAWTLVSMLVSMMVSMLVSVMVAMLASLLRYQPLGRDSAAHRESSTHAPTP</sequence>
<feature type="region of interest" description="Disordered" evidence="1">
    <location>
        <begin position="1"/>
        <end position="69"/>
    </location>
</feature>
<name>A0ABN9RH04_9DINO</name>
<evidence type="ECO:0000313" key="4">
    <source>
        <dbReference type="Proteomes" id="UP001189429"/>
    </source>
</evidence>
<gene>
    <name evidence="3" type="ORF">PCOR1329_LOCUS20677</name>
</gene>
<organism evidence="3 4">
    <name type="scientific">Prorocentrum cordatum</name>
    <dbReference type="NCBI Taxonomy" id="2364126"/>
    <lineage>
        <taxon>Eukaryota</taxon>
        <taxon>Sar</taxon>
        <taxon>Alveolata</taxon>
        <taxon>Dinophyceae</taxon>
        <taxon>Prorocentrales</taxon>
        <taxon>Prorocentraceae</taxon>
        <taxon>Prorocentrum</taxon>
    </lineage>
</organism>
<keyword evidence="2" id="KW-1133">Transmembrane helix</keyword>
<feature type="compositionally biased region" description="Polar residues" evidence="1">
    <location>
        <begin position="46"/>
        <end position="55"/>
    </location>
</feature>
<keyword evidence="2" id="KW-0812">Transmembrane</keyword>
<keyword evidence="2" id="KW-0472">Membrane</keyword>
<protein>
    <submittedName>
        <fullName evidence="3">Uncharacterized protein</fullName>
    </submittedName>
</protein>
<evidence type="ECO:0000313" key="3">
    <source>
        <dbReference type="EMBL" id="CAK0818351.1"/>
    </source>
</evidence>
<dbReference type="EMBL" id="CAUYUJ010006705">
    <property type="protein sequence ID" value="CAK0818351.1"/>
    <property type="molecule type" value="Genomic_DNA"/>
</dbReference>
<reference evidence="3" key="1">
    <citation type="submission" date="2023-10" db="EMBL/GenBank/DDBJ databases">
        <authorList>
            <person name="Chen Y."/>
            <person name="Shah S."/>
            <person name="Dougan E. K."/>
            <person name="Thang M."/>
            <person name="Chan C."/>
        </authorList>
    </citation>
    <scope>NUCLEOTIDE SEQUENCE [LARGE SCALE GENOMIC DNA]</scope>
</reference>
<evidence type="ECO:0000256" key="1">
    <source>
        <dbReference type="SAM" id="MobiDB-lite"/>
    </source>
</evidence>